<feature type="domain" description="GGDEF" evidence="1">
    <location>
        <begin position="195"/>
        <end position="324"/>
    </location>
</feature>
<dbReference type="SMART" id="SM00065">
    <property type="entry name" value="GAF"/>
    <property type="match status" value="1"/>
</dbReference>
<dbReference type="PANTHER" id="PTHR43102">
    <property type="entry name" value="SLR1143 PROTEIN"/>
    <property type="match status" value="1"/>
</dbReference>
<evidence type="ECO:0000259" key="1">
    <source>
        <dbReference type="PROSITE" id="PS50887"/>
    </source>
</evidence>
<dbReference type="InterPro" id="IPR029016">
    <property type="entry name" value="GAF-like_dom_sf"/>
</dbReference>
<dbReference type="SUPFAM" id="SSF55781">
    <property type="entry name" value="GAF domain-like"/>
    <property type="match status" value="1"/>
</dbReference>
<dbReference type="InterPro" id="IPR003018">
    <property type="entry name" value="GAF"/>
</dbReference>
<dbReference type="Gene3D" id="3.30.70.270">
    <property type="match status" value="1"/>
</dbReference>
<dbReference type="PANTHER" id="PTHR43102:SF2">
    <property type="entry name" value="GAF DOMAIN-CONTAINING PROTEIN"/>
    <property type="match status" value="1"/>
</dbReference>
<dbReference type="Gene3D" id="3.30.450.40">
    <property type="match status" value="1"/>
</dbReference>
<name>A0A0B1RA71_9GAMM</name>
<dbReference type="Proteomes" id="UP000030853">
    <property type="component" value="Unassembled WGS sequence"/>
</dbReference>
<organism evidence="2 3">
    <name type="scientific">Pantoea rodasii</name>
    <dbReference type="NCBI Taxonomy" id="1076549"/>
    <lineage>
        <taxon>Bacteria</taxon>
        <taxon>Pseudomonadati</taxon>
        <taxon>Pseudomonadota</taxon>
        <taxon>Gammaproteobacteria</taxon>
        <taxon>Enterobacterales</taxon>
        <taxon>Erwiniaceae</taxon>
        <taxon>Pantoea</taxon>
    </lineage>
</organism>
<dbReference type="CDD" id="cd01949">
    <property type="entry name" value="GGDEF"/>
    <property type="match status" value="1"/>
</dbReference>
<dbReference type="SUPFAM" id="SSF55073">
    <property type="entry name" value="Nucleotide cyclase"/>
    <property type="match status" value="1"/>
</dbReference>
<protein>
    <submittedName>
        <fullName evidence="2">Diguanylate cyclase</fullName>
    </submittedName>
</protein>
<evidence type="ECO:0000313" key="3">
    <source>
        <dbReference type="Proteomes" id="UP000030853"/>
    </source>
</evidence>
<comment type="caution">
    <text evidence="2">The sequence shown here is derived from an EMBL/GenBank/DDBJ whole genome shotgun (WGS) entry which is preliminary data.</text>
</comment>
<dbReference type="AlphaFoldDB" id="A0A0B1RA71"/>
<dbReference type="InterPro" id="IPR029787">
    <property type="entry name" value="Nucleotide_cyclase"/>
</dbReference>
<accession>A0A0B1RA71</accession>
<reference evidence="2 3" key="1">
    <citation type="submission" date="2014-11" db="EMBL/GenBank/DDBJ databases">
        <title>Genome sequencing of Pantoea rodasii ND03.</title>
        <authorList>
            <person name="Muhamad Yunos N.Y."/>
            <person name="Chan K.-G."/>
        </authorList>
    </citation>
    <scope>NUCLEOTIDE SEQUENCE [LARGE SCALE GENOMIC DNA]</scope>
    <source>
        <strain evidence="2 3">ND03</strain>
    </source>
</reference>
<dbReference type="Pfam" id="PF00990">
    <property type="entry name" value="GGDEF"/>
    <property type="match status" value="1"/>
</dbReference>
<sequence length="324" mass="36276">MKAPALPADESHRLAQLRALNILHTPAEERFDRLTRLARRLFGVPVALVSLLEEDHQWFKSIAGSSGTTAPRNTSFCGHAILQDDIMVVENALEDERFHDNPLVNTAENPVRFYAGCPLRTPAGAKVGTLCIVDHHAREFNADDMHTLRDLAAMAEAELVAFQTATSDELTQITNRRGFMTLGQLALNECQVKQLPASLTFLDLDRFKAINDTLGHREGDRALMDFADAMKVSFRHADIFARLGGDEFVVLFNGLQQDDAEGVLARFDRFLQQQTSDLERRYALHFSSGIVEFDPDHPQSLEQLLESSDARMYAAKNGKKQQAR</sequence>
<dbReference type="RefSeq" id="WP_039328398.1">
    <property type="nucleotide sequence ID" value="NZ_JTJJ01000014.1"/>
</dbReference>
<dbReference type="PROSITE" id="PS50887">
    <property type="entry name" value="GGDEF"/>
    <property type="match status" value="1"/>
</dbReference>
<dbReference type="InterPro" id="IPR043128">
    <property type="entry name" value="Rev_trsase/Diguanyl_cyclase"/>
</dbReference>
<gene>
    <name evidence="2" type="ORF">QU24_03190</name>
</gene>
<evidence type="ECO:0000313" key="2">
    <source>
        <dbReference type="EMBL" id="KHJ69524.1"/>
    </source>
</evidence>
<dbReference type="SMART" id="SM00267">
    <property type="entry name" value="GGDEF"/>
    <property type="match status" value="1"/>
</dbReference>
<dbReference type="EMBL" id="JTJJ01000014">
    <property type="protein sequence ID" value="KHJ69524.1"/>
    <property type="molecule type" value="Genomic_DNA"/>
</dbReference>
<dbReference type="InterPro" id="IPR000160">
    <property type="entry name" value="GGDEF_dom"/>
</dbReference>
<dbReference type="Pfam" id="PF01590">
    <property type="entry name" value="GAF"/>
    <property type="match status" value="1"/>
</dbReference>
<dbReference type="NCBIfam" id="TIGR00254">
    <property type="entry name" value="GGDEF"/>
    <property type="match status" value="1"/>
</dbReference>
<proteinExistence type="predicted"/>